<dbReference type="InterPro" id="IPR036661">
    <property type="entry name" value="Luciferase-like_sf"/>
</dbReference>
<dbReference type="OrthoDB" id="9780518at2"/>
<comment type="similarity">
    <text evidence="1">To bacterial alkanal monooxygenase alpha and beta chains.</text>
</comment>
<dbReference type="GO" id="GO:0005829">
    <property type="term" value="C:cytosol"/>
    <property type="evidence" value="ECO:0007669"/>
    <property type="project" value="TreeGrafter"/>
</dbReference>
<dbReference type="Proteomes" id="UP000194457">
    <property type="component" value="Chromosome"/>
</dbReference>
<dbReference type="EMBL" id="CP021358">
    <property type="protein sequence ID" value="ART63645.1"/>
    <property type="molecule type" value="Genomic_DNA"/>
</dbReference>
<evidence type="ECO:0000313" key="4">
    <source>
        <dbReference type="EMBL" id="ART63645.1"/>
    </source>
</evidence>
<dbReference type="PANTHER" id="PTHR30137:SF6">
    <property type="entry name" value="LUCIFERASE-LIKE MONOOXYGENASE"/>
    <property type="match status" value="1"/>
</dbReference>
<dbReference type="SUPFAM" id="SSF51679">
    <property type="entry name" value="Bacterial luciferase-like"/>
    <property type="match status" value="1"/>
</dbReference>
<organism evidence="4 5">
    <name type="scientific">Kushneria marisflavi</name>
    <dbReference type="NCBI Taxonomy" id="157779"/>
    <lineage>
        <taxon>Bacteria</taxon>
        <taxon>Pseudomonadati</taxon>
        <taxon>Pseudomonadota</taxon>
        <taxon>Gammaproteobacteria</taxon>
        <taxon>Oceanospirillales</taxon>
        <taxon>Halomonadaceae</taxon>
        <taxon>Kushneria</taxon>
    </lineage>
</organism>
<dbReference type="Gene3D" id="3.20.20.30">
    <property type="entry name" value="Luciferase-like domain"/>
    <property type="match status" value="1"/>
</dbReference>
<evidence type="ECO:0000313" key="5">
    <source>
        <dbReference type="Proteomes" id="UP000194457"/>
    </source>
</evidence>
<dbReference type="InterPro" id="IPR019949">
    <property type="entry name" value="CmoO-like"/>
</dbReference>
<evidence type="ECO:0000256" key="1">
    <source>
        <dbReference type="ARBA" id="ARBA00007789"/>
    </source>
</evidence>
<protein>
    <recommendedName>
        <fullName evidence="2">Luciferase-like monooxygenase</fullName>
    </recommendedName>
</protein>
<proteinExistence type="predicted"/>
<dbReference type="KEGG" id="kma:B9H00_11760"/>
<accession>A0A240URA7</accession>
<dbReference type="AlphaFoldDB" id="A0A240URA7"/>
<dbReference type="InterPro" id="IPR011251">
    <property type="entry name" value="Luciferase-like_dom"/>
</dbReference>
<dbReference type="NCBIfam" id="TIGR03558">
    <property type="entry name" value="oxido_grp_1"/>
    <property type="match status" value="1"/>
</dbReference>
<evidence type="ECO:0000256" key="2">
    <source>
        <dbReference type="ARBA" id="ARBA00074555"/>
    </source>
</evidence>
<dbReference type="RefSeq" id="WP_086900802.1">
    <property type="nucleotide sequence ID" value="NZ_CP021358.1"/>
</dbReference>
<gene>
    <name evidence="4" type="ORF">B9H00_11760</name>
</gene>
<dbReference type="FunFam" id="3.20.20.30:FF:000002">
    <property type="entry name" value="LLM class flavin-dependent oxidoreductase"/>
    <property type="match status" value="1"/>
</dbReference>
<name>A0A240URA7_9GAMM</name>
<dbReference type="GO" id="GO:0016705">
    <property type="term" value="F:oxidoreductase activity, acting on paired donors, with incorporation or reduction of molecular oxygen"/>
    <property type="evidence" value="ECO:0007669"/>
    <property type="project" value="InterPro"/>
</dbReference>
<sequence>MSLLANTRLSVLDLAPVRQGGTISETFDNTVTLARHAEALGYHRFWLAEHHNAAGIASAATSVLIGHVAGATSTIRVGSGGVMLPNHPPLVVAEQFGTLATLYPDRIDLGLGRAPGTDGATIAALGRNPQSGVHDFPQQVAELARYLGDEQPGQRVSAWPGQGTHVPLWLLGSSGYSAQLAAHLGLPFAFAGQFAPGYMMEALRLYRTQFQPSEVLSEPYAMAGIPLIAADTDEEAQYQATTQQQKFLSLIRGRRIQLAPPVREMDWSPHEQAAISNNLGASIVGGPDTVRRELEAFIERTGVNEVMINSDFFEHADRLHSYEILAELRSGRR</sequence>
<feature type="domain" description="Luciferase-like" evidence="3">
    <location>
        <begin position="11"/>
        <end position="304"/>
    </location>
</feature>
<keyword evidence="5" id="KW-1185">Reference proteome</keyword>
<dbReference type="PANTHER" id="PTHR30137">
    <property type="entry name" value="LUCIFERASE-LIKE MONOOXYGENASE"/>
    <property type="match status" value="1"/>
</dbReference>
<dbReference type="CDD" id="cd00347">
    <property type="entry name" value="Flavin_utilizing_monoxygenases"/>
    <property type="match status" value="1"/>
</dbReference>
<evidence type="ECO:0000259" key="3">
    <source>
        <dbReference type="Pfam" id="PF00296"/>
    </source>
</evidence>
<dbReference type="InterPro" id="IPR050766">
    <property type="entry name" value="Bact_Lucif_Oxidored"/>
</dbReference>
<dbReference type="Pfam" id="PF00296">
    <property type="entry name" value="Bac_luciferase"/>
    <property type="match status" value="1"/>
</dbReference>
<reference evidence="4 5" key="1">
    <citation type="submission" date="2017-05" db="EMBL/GenBank/DDBJ databases">
        <authorList>
            <person name="Song R."/>
            <person name="Chenine A.L."/>
            <person name="Ruprecht R.M."/>
        </authorList>
    </citation>
    <scope>NUCLEOTIDE SEQUENCE [LARGE SCALE GENOMIC DNA]</scope>
    <source>
        <strain evidence="4">SW32</strain>
    </source>
</reference>